<name>A0A974DGK9_XENLA</name>
<evidence type="ECO:0000313" key="3">
    <source>
        <dbReference type="Proteomes" id="UP000694892"/>
    </source>
</evidence>
<gene>
    <name evidence="2" type="ORF">XELAEV_18014309mg</name>
</gene>
<feature type="region of interest" description="Disordered" evidence="1">
    <location>
        <begin position="1"/>
        <end position="20"/>
    </location>
</feature>
<dbReference type="Proteomes" id="UP000694892">
    <property type="component" value="Chromosome 2S"/>
</dbReference>
<accession>A0A974DGK9</accession>
<feature type="compositionally biased region" description="Polar residues" evidence="1">
    <location>
        <begin position="1"/>
        <end position="10"/>
    </location>
</feature>
<sequence length="92" mass="10395">MGSTLTTYSKLTPPPTHTHRFSTLKINPHHFVSLRGLHPNENIIPSKRHSLKNVTFPVNATSYPHASNSRPAGQDRPMKGLFLARMIISNYY</sequence>
<evidence type="ECO:0000313" key="2">
    <source>
        <dbReference type="EMBL" id="OCT91258.1"/>
    </source>
</evidence>
<dbReference type="EMBL" id="CM004469">
    <property type="protein sequence ID" value="OCT91258.1"/>
    <property type="molecule type" value="Genomic_DNA"/>
</dbReference>
<reference evidence="3" key="1">
    <citation type="journal article" date="2016" name="Nature">
        <title>Genome evolution in the allotetraploid frog Xenopus laevis.</title>
        <authorList>
            <person name="Session A.M."/>
            <person name="Uno Y."/>
            <person name="Kwon T."/>
            <person name="Chapman J.A."/>
            <person name="Toyoda A."/>
            <person name="Takahashi S."/>
            <person name="Fukui A."/>
            <person name="Hikosaka A."/>
            <person name="Suzuki A."/>
            <person name="Kondo M."/>
            <person name="van Heeringen S.J."/>
            <person name="Quigley I."/>
            <person name="Heinz S."/>
            <person name="Ogino H."/>
            <person name="Ochi H."/>
            <person name="Hellsten U."/>
            <person name="Lyons J.B."/>
            <person name="Simakov O."/>
            <person name="Putnam N."/>
            <person name="Stites J."/>
            <person name="Kuroki Y."/>
            <person name="Tanaka T."/>
            <person name="Michiue T."/>
            <person name="Watanabe M."/>
            <person name="Bogdanovic O."/>
            <person name="Lister R."/>
            <person name="Georgiou G."/>
            <person name="Paranjpe S.S."/>
            <person name="van Kruijsbergen I."/>
            <person name="Shu S."/>
            <person name="Carlson J."/>
            <person name="Kinoshita T."/>
            <person name="Ohta Y."/>
            <person name="Mawaribuchi S."/>
            <person name="Jenkins J."/>
            <person name="Grimwood J."/>
            <person name="Schmutz J."/>
            <person name="Mitros T."/>
            <person name="Mozaffari S.V."/>
            <person name="Suzuki Y."/>
            <person name="Haramoto Y."/>
            <person name="Yamamoto T.S."/>
            <person name="Takagi C."/>
            <person name="Heald R."/>
            <person name="Miller K."/>
            <person name="Haudenschild C."/>
            <person name="Kitzman J."/>
            <person name="Nakayama T."/>
            <person name="Izutsu Y."/>
            <person name="Robert J."/>
            <person name="Fortriede J."/>
            <person name="Burns K."/>
            <person name="Lotay V."/>
            <person name="Karimi K."/>
            <person name="Yasuoka Y."/>
            <person name="Dichmann D.S."/>
            <person name="Flajnik M.F."/>
            <person name="Houston D.W."/>
            <person name="Shendure J."/>
            <person name="DuPasquier L."/>
            <person name="Vize P.D."/>
            <person name="Zorn A.M."/>
            <person name="Ito M."/>
            <person name="Marcotte E.M."/>
            <person name="Wallingford J.B."/>
            <person name="Ito Y."/>
            <person name="Asashima M."/>
            <person name="Ueno N."/>
            <person name="Matsuda Y."/>
            <person name="Veenstra G.J."/>
            <person name="Fujiyama A."/>
            <person name="Harland R.M."/>
            <person name="Taira M."/>
            <person name="Rokhsar D.S."/>
        </authorList>
    </citation>
    <scope>NUCLEOTIDE SEQUENCE [LARGE SCALE GENOMIC DNA]</scope>
    <source>
        <strain evidence="3">J</strain>
    </source>
</reference>
<proteinExistence type="predicted"/>
<evidence type="ECO:0000256" key="1">
    <source>
        <dbReference type="SAM" id="MobiDB-lite"/>
    </source>
</evidence>
<dbReference type="AlphaFoldDB" id="A0A974DGK9"/>
<protein>
    <submittedName>
        <fullName evidence="2">Uncharacterized protein</fullName>
    </submittedName>
</protein>
<organism evidence="2 3">
    <name type="scientific">Xenopus laevis</name>
    <name type="common">African clawed frog</name>
    <dbReference type="NCBI Taxonomy" id="8355"/>
    <lineage>
        <taxon>Eukaryota</taxon>
        <taxon>Metazoa</taxon>
        <taxon>Chordata</taxon>
        <taxon>Craniata</taxon>
        <taxon>Vertebrata</taxon>
        <taxon>Euteleostomi</taxon>
        <taxon>Amphibia</taxon>
        <taxon>Batrachia</taxon>
        <taxon>Anura</taxon>
        <taxon>Pipoidea</taxon>
        <taxon>Pipidae</taxon>
        <taxon>Xenopodinae</taxon>
        <taxon>Xenopus</taxon>
        <taxon>Xenopus</taxon>
    </lineage>
</organism>